<keyword evidence="1" id="KW-0472">Membrane</keyword>
<feature type="transmembrane region" description="Helical" evidence="1">
    <location>
        <begin position="206"/>
        <end position="230"/>
    </location>
</feature>
<organism evidence="2 3">
    <name type="scientific">Perkinsus olseni</name>
    <name type="common">Perkinsus atlanticus</name>
    <dbReference type="NCBI Taxonomy" id="32597"/>
    <lineage>
        <taxon>Eukaryota</taxon>
        <taxon>Sar</taxon>
        <taxon>Alveolata</taxon>
        <taxon>Perkinsozoa</taxon>
        <taxon>Perkinsea</taxon>
        <taxon>Perkinsida</taxon>
        <taxon>Perkinsidae</taxon>
        <taxon>Perkinsus</taxon>
    </lineage>
</organism>
<evidence type="ECO:0000256" key="1">
    <source>
        <dbReference type="SAM" id="Phobius"/>
    </source>
</evidence>
<protein>
    <submittedName>
        <fullName evidence="2">Uncharacterized protein</fullName>
    </submittedName>
</protein>
<reference evidence="2 3" key="1">
    <citation type="submission" date="2020-04" db="EMBL/GenBank/DDBJ databases">
        <title>Perkinsus olseni comparative genomics.</title>
        <authorList>
            <person name="Bogema D.R."/>
        </authorList>
    </citation>
    <scope>NUCLEOTIDE SEQUENCE [LARGE SCALE GENOMIC DNA]</scope>
    <source>
        <strain evidence="2">ATCC PRA-179</strain>
    </source>
</reference>
<dbReference type="Proteomes" id="UP000570595">
    <property type="component" value="Unassembled WGS sequence"/>
</dbReference>
<proteinExistence type="predicted"/>
<dbReference type="OrthoDB" id="10477700at2759"/>
<evidence type="ECO:0000313" key="2">
    <source>
        <dbReference type="EMBL" id="KAF4653597.1"/>
    </source>
</evidence>
<dbReference type="EMBL" id="JABAHT010000607">
    <property type="protein sequence ID" value="KAF4653597.1"/>
    <property type="molecule type" value="Genomic_DNA"/>
</dbReference>
<dbReference type="AlphaFoldDB" id="A0A7J6L357"/>
<keyword evidence="1" id="KW-1133">Transmembrane helix</keyword>
<keyword evidence="1" id="KW-0812">Transmembrane</keyword>
<sequence length="242" mass="27129">MSRSLPLGGKRGQDPPIFYSDSLQALPFLLPLQVGELYDGIGISVTQLNLQQPAYGSYIHASDGFVAINLTKSVVRTLRKKPVLPWDTMYEAPSLGKDDEGLPIVVEGEMPLWWRYEGVDPAYDCDIPERKDIADIDPAVNETRLCAEVTWPPSEDAKQEIFRRFREDGWEFSQDGGYPGNAPPDIWLDVSERECVSYPETCEARYGVYGIFGALFASLAALCVLVPCLMDWYMDMLLDSSE</sequence>
<name>A0A7J6L357_PEROL</name>
<accession>A0A7J6L357</accession>
<gene>
    <name evidence="2" type="ORF">FOZ61_008874</name>
</gene>
<comment type="caution">
    <text evidence="2">The sequence shown here is derived from an EMBL/GenBank/DDBJ whole genome shotgun (WGS) entry which is preliminary data.</text>
</comment>
<evidence type="ECO:0000313" key="3">
    <source>
        <dbReference type="Proteomes" id="UP000570595"/>
    </source>
</evidence>